<dbReference type="Proteomes" id="UP000681720">
    <property type="component" value="Unassembled WGS sequence"/>
</dbReference>
<evidence type="ECO:0000313" key="2">
    <source>
        <dbReference type="Proteomes" id="UP000681720"/>
    </source>
</evidence>
<dbReference type="PANTHER" id="PTHR13617">
    <property type="entry name" value="PROTEIN ABHD18"/>
    <property type="match status" value="1"/>
</dbReference>
<proteinExistence type="predicted"/>
<gene>
    <name evidence="1" type="ORF">GIL414_LOCUS20599</name>
</gene>
<sequence>MTSNFDILFRRLITSQTFIRGWGNPSHLQELCTSRRAKVAVRSECVKLVPPESVQENTIQITKREVKGDTQYIDAKFPSPLAIHFPHLVPPEVATAHFQLVLPHDHRLGVDSIPIGRKATDSKSAATAVVVDPIKDMMRLVMDEFTSLEFYARPVESNILNAMFIICKNDGYILRDGIPDMNDLWPGCLVRTVSYGHISAFIFSQSTFLHATAEMLQRQQPNVKLKKNPVVTLANVTASSNT</sequence>
<protein>
    <submittedName>
        <fullName evidence="1">Uncharacterized protein</fullName>
    </submittedName>
</protein>
<name>A0A8S2RQU8_9BILA</name>
<dbReference type="Pfam" id="PF09752">
    <property type="entry name" value="ABHD18"/>
    <property type="match status" value="2"/>
</dbReference>
<dbReference type="PANTHER" id="PTHR13617:SF14">
    <property type="entry name" value="PROTEIN ABHD18"/>
    <property type="match status" value="1"/>
</dbReference>
<evidence type="ECO:0000313" key="1">
    <source>
        <dbReference type="EMBL" id="CAF4176550.1"/>
    </source>
</evidence>
<organism evidence="1 2">
    <name type="scientific">Rotaria magnacalcarata</name>
    <dbReference type="NCBI Taxonomy" id="392030"/>
    <lineage>
        <taxon>Eukaryota</taxon>
        <taxon>Metazoa</taxon>
        <taxon>Spiralia</taxon>
        <taxon>Gnathifera</taxon>
        <taxon>Rotifera</taxon>
        <taxon>Eurotatoria</taxon>
        <taxon>Bdelloidea</taxon>
        <taxon>Philodinida</taxon>
        <taxon>Philodinidae</taxon>
        <taxon>Rotaria</taxon>
    </lineage>
</organism>
<dbReference type="AlphaFoldDB" id="A0A8S2RQU8"/>
<accession>A0A8S2RQU8</accession>
<dbReference type="InterPro" id="IPR019149">
    <property type="entry name" value="ABHD18"/>
</dbReference>
<reference evidence="1" key="1">
    <citation type="submission" date="2021-02" db="EMBL/GenBank/DDBJ databases">
        <authorList>
            <person name="Nowell W R."/>
        </authorList>
    </citation>
    <scope>NUCLEOTIDE SEQUENCE</scope>
</reference>
<comment type="caution">
    <text evidence="1">The sequence shown here is derived from an EMBL/GenBank/DDBJ whole genome shotgun (WGS) entry which is preliminary data.</text>
</comment>
<dbReference type="EMBL" id="CAJOBJ010014455">
    <property type="protein sequence ID" value="CAF4176550.1"/>
    <property type="molecule type" value="Genomic_DNA"/>
</dbReference>